<feature type="compositionally biased region" description="Basic residues" evidence="1">
    <location>
        <begin position="82"/>
        <end position="99"/>
    </location>
</feature>
<organism evidence="2 3">
    <name type="scientific">Smittium simulii</name>
    <dbReference type="NCBI Taxonomy" id="133385"/>
    <lineage>
        <taxon>Eukaryota</taxon>
        <taxon>Fungi</taxon>
        <taxon>Fungi incertae sedis</taxon>
        <taxon>Zoopagomycota</taxon>
        <taxon>Kickxellomycotina</taxon>
        <taxon>Harpellomycetes</taxon>
        <taxon>Harpellales</taxon>
        <taxon>Legeriomycetaceae</taxon>
        <taxon>Smittium</taxon>
    </lineage>
</organism>
<feature type="compositionally biased region" description="Low complexity" evidence="1">
    <location>
        <begin position="215"/>
        <end position="227"/>
    </location>
</feature>
<gene>
    <name evidence="2" type="ORF">BB561_005252</name>
</gene>
<feature type="compositionally biased region" description="Basic and acidic residues" evidence="1">
    <location>
        <begin position="199"/>
        <end position="213"/>
    </location>
</feature>
<dbReference type="AlphaFoldDB" id="A0A2T9YBB6"/>
<protein>
    <submittedName>
        <fullName evidence="2">Uncharacterized protein</fullName>
    </submittedName>
</protein>
<accession>A0A2T9YBB6</accession>
<sequence>MGDNNSNDTDNQMMQKKETLSIIENVDKVNNMKANNATDSVKSPVLTKNAEKMNSVKSKSSAQKSIITNTSKVTAKSFLSAKSRRTAKSKNSGKSKNSHKSQQTVKSKLIARRRNITAPVALPVAAHIFTSYDNQDIIFSNNAEDSDNQEKIDIENSEFNGIINFDVDDKSDSHVESDSESGLGRDLKIQLGLITESDSESKENSIKEEKDDAYSISDLSSESESGSGLAKIDIDSVSLTHSNKLRANQLLESIMNTNSDIYSKGFGFDRLSVIEKPKEVMIYATTINDKGRESGYNPYLDQNIERQSNVAMPGVPPGYMPPANNPNQAQQPVNSVTNLPPGSIIIVPANSAQAMLPQSTNVVYSSKARDAPIRIKCPYCHEETITTVSRTPDVFDVGQRADMELSLPLAKRIGMAYSTDTKTVLIDLMLKTI</sequence>
<feature type="compositionally biased region" description="Polar residues" evidence="1">
    <location>
        <begin position="55"/>
        <end position="64"/>
    </location>
</feature>
<reference evidence="2 3" key="1">
    <citation type="journal article" date="2018" name="MBio">
        <title>Comparative Genomics Reveals the Core Gene Toolbox for the Fungus-Insect Symbiosis.</title>
        <authorList>
            <person name="Wang Y."/>
            <person name="Stata M."/>
            <person name="Wang W."/>
            <person name="Stajich J.E."/>
            <person name="White M.M."/>
            <person name="Moncalvo J.M."/>
        </authorList>
    </citation>
    <scope>NUCLEOTIDE SEQUENCE [LARGE SCALE GENOMIC DNA]</scope>
    <source>
        <strain evidence="2 3">SWE-8-4</strain>
    </source>
</reference>
<evidence type="ECO:0000313" key="2">
    <source>
        <dbReference type="EMBL" id="PVU89633.1"/>
    </source>
</evidence>
<evidence type="ECO:0000313" key="3">
    <source>
        <dbReference type="Proteomes" id="UP000245383"/>
    </source>
</evidence>
<keyword evidence="3" id="KW-1185">Reference proteome</keyword>
<dbReference type="Proteomes" id="UP000245383">
    <property type="component" value="Unassembled WGS sequence"/>
</dbReference>
<evidence type="ECO:0000256" key="1">
    <source>
        <dbReference type="SAM" id="MobiDB-lite"/>
    </source>
</evidence>
<dbReference type="EMBL" id="MBFR01000305">
    <property type="protein sequence ID" value="PVU89633.1"/>
    <property type="molecule type" value="Genomic_DNA"/>
</dbReference>
<feature type="region of interest" description="Disordered" evidence="1">
    <location>
        <begin position="34"/>
        <end position="64"/>
    </location>
</feature>
<feature type="region of interest" description="Disordered" evidence="1">
    <location>
        <begin position="198"/>
        <end position="227"/>
    </location>
</feature>
<name>A0A2T9YBB6_9FUNG</name>
<proteinExistence type="predicted"/>
<comment type="caution">
    <text evidence="2">The sequence shown here is derived from an EMBL/GenBank/DDBJ whole genome shotgun (WGS) entry which is preliminary data.</text>
</comment>
<feature type="region of interest" description="Disordered" evidence="1">
    <location>
        <begin position="77"/>
        <end position="109"/>
    </location>
</feature>